<proteinExistence type="predicted"/>
<dbReference type="HOGENOM" id="CLU_017779_0_0_6"/>
<keyword evidence="5" id="KW-1185">Reference proteome</keyword>
<protein>
    <recommendedName>
        <fullName evidence="3">FAD-binding PCMH-type domain-containing protein</fullName>
    </recommendedName>
</protein>
<dbReference type="Pfam" id="PF01565">
    <property type="entry name" value="FAD_binding_4"/>
    <property type="match status" value="1"/>
</dbReference>
<organism evidence="4 5">
    <name type="scientific">Spiribacter curvatus</name>
    <dbReference type="NCBI Taxonomy" id="1335757"/>
    <lineage>
        <taxon>Bacteria</taxon>
        <taxon>Pseudomonadati</taxon>
        <taxon>Pseudomonadota</taxon>
        <taxon>Gammaproteobacteria</taxon>
        <taxon>Chromatiales</taxon>
        <taxon>Ectothiorhodospiraceae</taxon>
        <taxon>Spiribacter</taxon>
    </lineage>
</organism>
<sequence>MADADQSTELKARVKAALAAKTPVEIVGHGSKRFYGNPVDAPALAIDGHRGVVNYEPTELVITARAGTPIADINAVLAEQNQMLAFEPPLFAGSGTIGGALATGLSGPRRPFWGSTRDMTLGIRLINGHGELMRFGGEVMKNVAGYDTARLNVAALGTLGIILEVSVKVLPAPQHHATIRLDAAANECHRYTEQWLREGRPLSAVCHDGDYLWVRLSGTQSALDDALANIDGEPLKAHQAEAFWQSVRDQTHAFFVTDEPIWRLSLPPAIDPGHFPGPQFIDWAGQQIWLRGDHPVESLRTQAQRSGGSVSCFRNAPAGTSAFQPLDAVQSRLHQRLKKAFDPQAIFNPGRLYPDLEEP</sequence>
<accession>U5T7Q2</accession>
<evidence type="ECO:0000256" key="1">
    <source>
        <dbReference type="ARBA" id="ARBA00022630"/>
    </source>
</evidence>
<dbReference type="SUPFAM" id="SSF56176">
    <property type="entry name" value="FAD-binding/transporter-associated domain-like"/>
    <property type="match status" value="1"/>
</dbReference>
<evidence type="ECO:0000259" key="3">
    <source>
        <dbReference type="PROSITE" id="PS51387"/>
    </source>
</evidence>
<dbReference type="SUPFAM" id="SSF55103">
    <property type="entry name" value="FAD-linked oxidases, C-terminal domain"/>
    <property type="match status" value="1"/>
</dbReference>
<dbReference type="NCBIfam" id="NF008439">
    <property type="entry name" value="PRK11282.1"/>
    <property type="match status" value="1"/>
</dbReference>
<dbReference type="GO" id="GO:0003824">
    <property type="term" value="F:catalytic activity"/>
    <property type="evidence" value="ECO:0007669"/>
    <property type="project" value="InterPro"/>
</dbReference>
<evidence type="ECO:0000313" key="4">
    <source>
        <dbReference type="EMBL" id="AGY92247.1"/>
    </source>
</evidence>
<dbReference type="EMBL" id="CP005990">
    <property type="protein sequence ID" value="AGY92247.1"/>
    <property type="molecule type" value="Genomic_DNA"/>
</dbReference>
<keyword evidence="1" id="KW-0285">Flavoprotein</keyword>
<dbReference type="PATRIC" id="fig|1335757.3.peg.1252"/>
<dbReference type="OrthoDB" id="9811557at2"/>
<dbReference type="InterPro" id="IPR016169">
    <property type="entry name" value="FAD-bd_PCMH_sub2"/>
</dbReference>
<dbReference type="PANTHER" id="PTHR11748:SF103">
    <property type="entry name" value="GLYCOLATE OXIDASE SUBUNIT GLCE"/>
    <property type="match status" value="1"/>
</dbReference>
<dbReference type="KEGG" id="spiu:SPICUR_06410"/>
<dbReference type="InterPro" id="IPR036318">
    <property type="entry name" value="FAD-bd_PCMH-like_sf"/>
</dbReference>
<name>U5T7Q2_9GAMM</name>
<keyword evidence="2" id="KW-0274">FAD</keyword>
<dbReference type="Gene3D" id="3.30.465.10">
    <property type="match status" value="1"/>
</dbReference>
<feature type="domain" description="FAD-binding PCMH-type" evidence="3">
    <location>
        <begin position="1"/>
        <end position="172"/>
    </location>
</feature>
<dbReference type="STRING" id="1335757.SPICUR_06410"/>
<evidence type="ECO:0000313" key="5">
    <source>
        <dbReference type="Proteomes" id="UP000017640"/>
    </source>
</evidence>
<dbReference type="InterPro" id="IPR016166">
    <property type="entry name" value="FAD-bd_PCMH"/>
</dbReference>
<gene>
    <name evidence="4" type="ORF">SPICUR_06410</name>
</gene>
<dbReference type="GO" id="GO:0071949">
    <property type="term" value="F:FAD binding"/>
    <property type="evidence" value="ECO:0007669"/>
    <property type="project" value="InterPro"/>
</dbReference>
<dbReference type="InterPro" id="IPR016164">
    <property type="entry name" value="FAD-linked_Oxase-like_C"/>
</dbReference>
<dbReference type="InterPro" id="IPR006094">
    <property type="entry name" value="Oxid_FAD_bind_N"/>
</dbReference>
<dbReference type="RefSeq" id="WP_023367220.1">
    <property type="nucleotide sequence ID" value="NC_022664.1"/>
</dbReference>
<dbReference type="Proteomes" id="UP000017640">
    <property type="component" value="Chromosome"/>
</dbReference>
<dbReference type="PROSITE" id="PS51387">
    <property type="entry name" value="FAD_PCMH"/>
    <property type="match status" value="1"/>
</dbReference>
<dbReference type="AlphaFoldDB" id="U5T7Q2"/>
<reference evidence="4 5" key="1">
    <citation type="journal article" date="2013" name="BMC Genomics">
        <title>Genomes of "Spiribacter", a streamlined, successful halophilic bacterium.</title>
        <authorList>
            <person name="Lopez-Perez M."/>
            <person name="Ghai R."/>
            <person name="Leon M.J."/>
            <person name="Rodriguez-Olmos A."/>
            <person name="Copa-Patino J.L."/>
            <person name="Soliveri J."/>
            <person name="Sanchez-Porro C."/>
            <person name="Ventosa A."/>
            <person name="Rodriguez-Valera F."/>
        </authorList>
    </citation>
    <scope>NUCLEOTIDE SEQUENCE [LARGE SCALE GENOMIC DNA]</scope>
    <source>
        <strain evidence="4 5">UAH-SP71</strain>
    </source>
</reference>
<evidence type="ECO:0000256" key="2">
    <source>
        <dbReference type="ARBA" id="ARBA00022827"/>
    </source>
</evidence>
<dbReference type="eggNOG" id="COG0277">
    <property type="taxonomic scope" value="Bacteria"/>
</dbReference>
<dbReference type="PANTHER" id="PTHR11748">
    <property type="entry name" value="D-LACTATE DEHYDROGENASE"/>
    <property type="match status" value="1"/>
</dbReference>